<dbReference type="InterPro" id="IPR012944">
    <property type="entry name" value="SusD_RagB_dom"/>
</dbReference>
<dbReference type="Proteomes" id="UP000619457">
    <property type="component" value="Unassembled WGS sequence"/>
</dbReference>
<sequence length="564" mass="64072">MAMKNSIYIILIGCIIAISACNDLDLAPLSEGSTENWYSNEVEINMSINDLYKPVFWGNDQVDWTDDWTYRETLTAITSATINGEWGTVEGLWSNAYKGISRANTIIHNLEISSINLPEEKMNQYIAEARFARAYQYSKLVSHFGDVVFYQDVLELEEAYSLGRTNKDIVMEAVYEDFDFAIAHLPVTYSNDEIKRGTKGAALAFKARAALYNEDWEIAREAALACINLGEYQLFPNYGDLFLPENRSASELIFSIPRSTALNYDLSVRGYLPRNNGGYAAYDPSWDLLASYLCTDGLPVDESAVFDPHEPFQNRDPRCGYTIVPFQTEFLGIMYQPHPDSTRVYNFNTGAYQANNDTKGNQLYASFNGLVWKKGIDQTWVDDFSAENSAIIIRYADVLLMYAEASIELNQIDQTVLDAMNQVRARAYGSAVDEASSYPEISSQSQEELRSILRMERRMEFAFEGLRYMDLIRWRVAEDALNQPDYGLLDLAELKTKVVDKGLWFFPSVPEIDENGIPDFSAMADQGLIKQLSNRQFDASKQYLWPIPTKEILINSNLTQNQGY</sequence>
<dbReference type="AlphaFoldDB" id="A0A918UVM9"/>
<proteinExistence type="inferred from homology"/>
<dbReference type="Pfam" id="PF14322">
    <property type="entry name" value="SusD-like_3"/>
    <property type="match status" value="1"/>
</dbReference>
<dbReference type="SUPFAM" id="SSF48452">
    <property type="entry name" value="TPR-like"/>
    <property type="match status" value="1"/>
</dbReference>
<dbReference type="EMBL" id="BMWX01000007">
    <property type="protein sequence ID" value="GGZ37463.1"/>
    <property type="molecule type" value="Genomic_DNA"/>
</dbReference>
<evidence type="ECO:0000259" key="6">
    <source>
        <dbReference type="Pfam" id="PF07980"/>
    </source>
</evidence>
<organism evidence="8 9">
    <name type="scientific">Echinicola pacifica</name>
    <dbReference type="NCBI Taxonomy" id="346377"/>
    <lineage>
        <taxon>Bacteria</taxon>
        <taxon>Pseudomonadati</taxon>
        <taxon>Bacteroidota</taxon>
        <taxon>Cytophagia</taxon>
        <taxon>Cytophagales</taxon>
        <taxon>Cyclobacteriaceae</taxon>
        <taxon>Echinicola</taxon>
    </lineage>
</organism>
<gene>
    <name evidence="8" type="ORF">GCM10007049_33340</name>
</gene>
<dbReference type="InterPro" id="IPR011990">
    <property type="entry name" value="TPR-like_helical_dom_sf"/>
</dbReference>
<comment type="caution">
    <text evidence="8">The sequence shown here is derived from an EMBL/GenBank/DDBJ whole genome shotgun (WGS) entry which is preliminary data.</text>
</comment>
<evidence type="ECO:0000256" key="4">
    <source>
        <dbReference type="ARBA" id="ARBA00023136"/>
    </source>
</evidence>
<dbReference type="Gene3D" id="1.25.40.390">
    <property type="match status" value="1"/>
</dbReference>
<comment type="subcellular location">
    <subcellularLocation>
        <location evidence="1">Cell outer membrane</location>
    </subcellularLocation>
</comment>
<evidence type="ECO:0000256" key="2">
    <source>
        <dbReference type="ARBA" id="ARBA00006275"/>
    </source>
</evidence>
<reference evidence="8" key="2">
    <citation type="submission" date="2020-09" db="EMBL/GenBank/DDBJ databases">
        <authorList>
            <person name="Sun Q."/>
            <person name="Kim S."/>
        </authorList>
    </citation>
    <scope>NUCLEOTIDE SEQUENCE</scope>
    <source>
        <strain evidence="8">KCTC 12368</strain>
    </source>
</reference>
<keyword evidence="5" id="KW-0998">Cell outer membrane</keyword>
<reference evidence="8" key="1">
    <citation type="journal article" date="2014" name="Int. J. Syst. Evol. Microbiol.">
        <title>Complete genome sequence of Corynebacterium casei LMG S-19264T (=DSM 44701T), isolated from a smear-ripened cheese.</title>
        <authorList>
            <consortium name="US DOE Joint Genome Institute (JGI-PGF)"/>
            <person name="Walter F."/>
            <person name="Albersmeier A."/>
            <person name="Kalinowski J."/>
            <person name="Ruckert C."/>
        </authorList>
    </citation>
    <scope>NUCLEOTIDE SEQUENCE</scope>
    <source>
        <strain evidence="8">KCTC 12368</strain>
    </source>
</reference>
<feature type="domain" description="SusD-like N-terminal" evidence="7">
    <location>
        <begin position="62"/>
        <end position="210"/>
    </location>
</feature>
<protein>
    <submittedName>
        <fullName evidence="8">Starch-binding protein</fullName>
    </submittedName>
</protein>
<keyword evidence="3" id="KW-0732">Signal</keyword>
<evidence type="ECO:0000259" key="7">
    <source>
        <dbReference type="Pfam" id="PF14322"/>
    </source>
</evidence>
<comment type="similarity">
    <text evidence="2">Belongs to the SusD family.</text>
</comment>
<evidence type="ECO:0000256" key="1">
    <source>
        <dbReference type="ARBA" id="ARBA00004442"/>
    </source>
</evidence>
<evidence type="ECO:0000313" key="8">
    <source>
        <dbReference type="EMBL" id="GGZ37463.1"/>
    </source>
</evidence>
<dbReference type="PROSITE" id="PS51257">
    <property type="entry name" value="PROKAR_LIPOPROTEIN"/>
    <property type="match status" value="1"/>
</dbReference>
<evidence type="ECO:0000313" key="9">
    <source>
        <dbReference type="Proteomes" id="UP000619457"/>
    </source>
</evidence>
<name>A0A918UVM9_9BACT</name>
<evidence type="ECO:0000256" key="3">
    <source>
        <dbReference type="ARBA" id="ARBA00022729"/>
    </source>
</evidence>
<dbReference type="InterPro" id="IPR033985">
    <property type="entry name" value="SusD-like_N"/>
</dbReference>
<keyword evidence="4" id="KW-0472">Membrane</keyword>
<dbReference type="GO" id="GO:0009279">
    <property type="term" value="C:cell outer membrane"/>
    <property type="evidence" value="ECO:0007669"/>
    <property type="project" value="UniProtKB-SubCell"/>
</dbReference>
<keyword evidence="9" id="KW-1185">Reference proteome</keyword>
<dbReference type="Pfam" id="PF07980">
    <property type="entry name" value="SusD_RagB"/>
    <property type="match status" value="1"/>
</dbReference>
<evidence type="ECO:0000256" key="5">
    <source>
        <dbReference type="ARBA" id="ARBA00023237"/>
    </source>
</evidence>
<accession>A0A918UVM9</accession>
<feature type="domain" description="RagB/SusD" evidence="6">
    <location>
        <begin position="272"/>
        <end position="564"/>
    </location>
</feature>